<evidence type="ECO:0000313" key="1">
    <source>
        <dbReference type="EMBL" id="KAI0528699.1"/>
    </source>
</evidence>
<dbReference type="Proteomes" id="UP000829196">
    <property type="component" value="Unassembled WGS sequence"/>
</dbReference>
<reference evidence="1" key="1">
    <citation type="journal article" date="2022" name="Front. Genet.">
        <title>Chromosome-Scale Assembly of the Dendrobium nobile Genome Provides Insights Into the Molecular Mechanism of the Biosynthesis of the Medicinal Active Ingredient of Dendrobium.</title>
        <authorList>
            <person name="Xu Q."/>
            <person name="Niu S.-C."/>
            <person name="Li K.-L."/>
            <person name="Zheng P.-J."/>
            <person name="Zhang X.-J."/>
            <person name="Jia Y."/>
            <person name="Liu Y."/>
            <person name="Niu Y.-X."/>
            <person name="Yu L.-H."/>
            <person name="Chen D.-F."/>
            <person name="Zhang G.-Q."/>
        </authorList>
    </citation>
    <scope>NUCLEOTIDE SEQUENCE</scope>
    <source>
        <tissue evidence="1">Leaf</tissue>
    </source>
</reference>
<organism evidence="1 2">
    <name type="scientific">Dendrobium nobile</name>
    <name type="common">Orchid</name>
    <dbReference type="NCBI Taxonomy" id="94219"/>
    <lineage>
        <taxon>Eukaryota</taxon>
        <taxon>Viridiplantae</taxon>
        <taxon>Streptophyta</taxon>
        <taxon>Embryophyta</taxon>
        <taxon>Tracheophyta</taxon>
        <taxon>Spermatophyta</taxon>
        <taxon>Magnoliopsida</taxon>
        <taxon>Liliopsida</taxon>
        <taxon>Asparagales</taxon>
        <taxon>Orchidaceae</taxon>
        <taxon>Epidendroideae</taxon>
        <taxon>Malaxideae</taxon>
        <taxon>Dendrobiinae</taxon>
        <taxon>Dendrobium</taxon>
    </lineage>
</organism>
<gene>
    <name evidence="1" type="ORF">KFK09_001241</name>
</gene>
<keyword evidence="2" id="KW-1185">Reference proteome</keyword>
<accession>A0A8T3C927</accession>
<evidence type="ECO:0000313" key="2">
    <source>
        <dbReference type="Proteomes" id="UP000829196"/>
    </source>
</evidence>
<sequence length="108" mass="12583">MCPRRRDKKLVMMEKNLSSREKLKQLLRITRIIRGDYRVLMHAMADIHGVTQHYSIAVDASFGCTNANCGRSVDFHQIPIEEYKKTQWLKLTQFVEVENLETGLICTN</sequence>
<dbReference type="EMBL" id="JAGYWB010000002">
    <property type="protein sequence ID" value="KAI0528699.1"/>
    <property type="molecule type" value="Genomic_DNA"/>
</dbReference>
<dbReference type="AlphaFoldDB" id="A0A8T3C927"/>
<name>A0A8T3C927_DENNO</name>
<comment type="caution">
    <text evidence="1">The sequence shown here is derived from an EMBL/GenBank/DDBJ whole genome shotgun (WGS) entry which is preliminary data.</text>
</comment>
<proteinExistence type="predicted"/>
<protein>
    <submittedName>
        <fullName evidence="1">Uncharacterized protein</fullName>
    </submittedName>
</protein>